<dbReference type="InterPro" id="IPR029032">
    <property type="entry name" value="AhpD-like"/>
</dbReference>
<accession>A0A418XDJ8</accession>
<dbReference type="EMBL" id="QYUR01000006">
    <property type="protein sequence ID" value="RJG10398.1"/>
    <property type="molecule type" value="Genomic_DNA"/>
</dbReference>
<dbReference type="GO" id="GO:0051920">
    <property type="term" value="F:peroxiredoxin activity"/>
    <property type="evidence" value="ECO:0007669"/>
    <property type="project" value="InterPro"/>
</dbReference>
<evidence type="ECO:0000313" key="3">
    <source>
        <dbReference type="Proteomes" id="UP000284021"/>
    </source>
</evidence>
<dbReference type="Gene3D" id="1.20.1290.10">
    <property type="entry name" value="AhpD-like"/>
    <property type="match status" value="1"/>
</dbReference>
<dbReference type="OrthoDB" id="425264at2"/>
<dbReference type="PANTHER" id="PTHR33930">
    <property type="entry name" value="ALKYL HYDROPEROXIDE REDUCTASE AHPD"/>
    <property type="match status" value="1"/>
</dbReference>
<keyword evidence="3" id="KW-1185">Reference proteome</keyword>
<protein>
    <submittedName>
        <fullName evidence="2">Carboxymuconolactone decarboxylase family protein</fullName>
    </submittedName>
</protein>
<sequence>MERKRELDTYRRFKKQYPDYFGAVEALGAAVRHAGPLDEQIIQLVQLGAAAAIRSEGAVHSHVRRAVEAGVTPERIHHALLSLTSTIGFPTVVAALSWADDVMGRENKSVPD</sequence>
<reference evidence="2 3" key="1">
    <citation type="submission" date="2018-09" db="EMBL/GenBank/DDBJ databases">
        <authorList>
            <person name="Zhu H."/>
        </authorList>
    </citation>
    <scope>NUCLEOTIDE SEQUENCE [LARGE SCALE GENOMIC DNA]</scope>
    <source>
        <strain evidence="2 3">K1S02-6</strain>
    </source>
</reference>
<feature type="domain" description="Carboxymuconolactone decarboxylase-like" evidence="1">
    <location>
        <begin position="18"/>
        <end position="101"/>
    </location>
</feature>
<evidence type="ECO:0000259" key="1">
    <source>
        <dbReference type="Pfam" id="PF02627"/>
    </source>
</evidence>
<dbReference type="SUPFAM" id="SSF69118">
    <property type="entry name" value="AhpD-like"/>
    <property type="match status" value="1"/>
</dbReference>
<dbReference type="InterPro" id="IPR003779">
    <property type="entry name" value="CMD-like"/>
</dbReference>
<proteinExistence type="predicted"/>
<dbReference type="RefSeq" id="WP_119956080.1">
    <property type="nucleotide sequence ID" value="NZ_QYUR01000006.1"/>
</dbReference>
<dbReference type="PANTHER" id="PTHR33930:SF2">
    <property type="entry name" value="BLR3452 PROTEIN"/>
    <property type="match status" value="1"/>
</dbReference>
<dbReference type="AlphaFoldDB" id="A0A418XDJ8"/>
<comment type="caution">
    <text evidence="2">The sequence shown here is derived from an EMBL/GenBank/DDBJ whole genome shotgun (WGS) entry which is preliminary data.</text>
</comment>
<evidence type="ECO:0000313" key="2">
    <source>
        <dbReference type="EMBL" id="RJG10398.1"/>
    </source>
</evidence>
<name>A0A418XDJ8_9PSED</name>
<dbReference type="Proteomes" id="UP000284021">
    <property type="component" value="Unassembled WGS sequence"/>
</dbReference>
<organism evidence="2 3">
    <name type="scientific">Pseudomonas cavernicola</name>
    <dbReference type="NCBI Taxonomy" id="2320866"/>
    <lineage>
        <taxon>Bacteria</taxon>
        <taxon>Pseudomonadati</taxon>
        <taxon>Pseudomonadota</taxon>
        <taxon>Gammaproteobacteria</taxon>
        <taxon>Pseudomonadales</taxon>
        <taxon>Pseudomonadaceae</taxon>
        <taxon>Pseudomonas</taxon>
    </lineage>
</organism>
<gene>
    <name evidence="2" type="ORF">D3879_20505</name>
</gene>
<dbReference type="Pfam" id="PF02627">
    <property type="entry name" value="CMD"/>
    <property type="match status" value="1"/>
</dbReference>